<organism evidence="2 3">
    <name type="scientific">Melipona bicolor</name>
    <dbReference type="NCBI Taxonomy" id="60889"/>
    <lineage>
        <taxon>Eukaryota</taxon>
        <taxon>Metazoa</taxon>
        <taxon>Ecdysozoa</taxon>
        <taxon>Arthropoda</taxon>
        <taxon>Hexapoda</taxon>
        <taxon>Insecta</taxon>
        <taxon>Pterygota</taxon>
        <taxon>Neoptera</taxon>
        <taxon>Endopterygota</taxon>
        <taxon>Hymenoptera</taxon>
        <taxon>Apocrita</taxon>
        <taxon>Aculeata</taxon>
        <taxon>Apoidea</taxon>
        <taxon>Anthophila</taxon>
        <taxon>Apidae</taxon>
        <taxon>Melipona</taxon>
    </lineage>
</organism>
<dbReference type="AlphaFoldDB" id="A0AA40FW16"/>
<feature type="non-terminal residue" evidence="2">
    <location>
        <position position="1"/>
    </location>
</feature>
<reference evidence="2" key="1">
    <citation type="submission" date="2021-10" db="EMBL/GenBank/DDBJ databases">
        <title>Melipona bicolor Genome sequencing and assembly.</title>
        <authorList>
            <person name="Araujo N.S."/>
            <person name="Arias M.C."/>
        </authorList>
    </citation>
    <scope>NUCLEOTIDE SEQUENCE</scope>
    <source>
        <strain evidence="2">USP_2M_L1-L4_2017</strain>
        <tissue evidence="2">Whole body</tissue>
    </source>
</reference>
<evidence type="ECO:0000313" key="3">
    <source>
        <dbReference type="Proteomes" id="UP001177670"/>
    </source>
</evidence>
<sequence length="81" mass="9161">RRGMIRETVFGPVRGKGGAERFLGSTNRSGEPDDTRNVERSVSESPACSILIRGLRWWNVERESWWILGRLAETGRRGCGE</sequence>
<feature type="compositionally biased region" description="Basic and acidic residues" evidence="1">
    <location>
        <begin position="30"/>
        <end position="40"/>
    </location>
</feature>
<evidence type="ECO:0000313" key="2">
    <source>
        <dbReference type="EMBL" id="KAK1126417.1"/>
    </source>
</evidence>
<gene>
    <name evidence="2" type="ORF">K0M31_005055</name>
</gene>
<name>A0AA40FW16_9HYME</name>
<protein>
    <submittedName>
        <fullName evidence="2">Uncharacterized protein</fullName>
    </submittedName>
</protein>
<comment type="caution">
    <text evidence="2">The sequence shown here is derived from an EMBL/GenBank/DDBJ whole genome shotgun (WGS) entry which is preliminary data.</text>
</comment>
<proteinExistence type="predicted"/>
<feature type="region of interest" description="Disordered" evidence="1">
    <location>
        <begin position="14"/>
        <end position="40"/>
    </location>
</feature>
<evidence type="ECO:0000256" key="1">
    <source>
        <dbReference type="SAM" id="MobiDB-lite"/>
    </source>
</evidence>
<accession>A0AA40FW16</accession>
<dbReference type="Proteomes" id="UP001177670">
    <property type="component" value="Unassembled WGS sequence"/>
</dbReference>
<dbReference type="EMBL" id="JAHYIQ010000014">
    <property type="protein sequence ID" value="KAK1126417.1"/>
    <property type="molecule type" value="Genomic_DNA"/>
</dbReference>
<keyword evidence="3" id="KW-1185">Reference proteome</keyword>